<evidence type="ECO:0000313" key="4">
    <source>
        <dbReference type="Proteomes" id="UP000663877"/>
    </source>
</evidence>
<comment type="caution">
    <text evidence="1">The sequence shown here is derived from an EMBL/GenBank/DDBJ whole genome shotgun (WGS) entry which is preliminary data.</text>
</comment>
<name>A0A815TBU1_9BILA</name>
<evidence type="ECO:0000313" key="1">
    <source>
        <dbReference type="EMBL" id="CAF1506075.1"/>
    </source>
</evidence>
<protein>
    <submittedName>
        <fullName evidence="1">Uncharacterized protein</fullName>
    </submittedName>
</protein>
<accession>A0A815TBU1</accession>
<keyword evidence="3" id="KW-1185">Reference proteome</keyword>
<feature type="non-terminal residue" evidence="1">
    <location>
        <position position="1"/>
    </location>
</feature>
<evidence type="ECO:0000313" key="2">
    <source>
        <dbReference type="EMBL" id="CAF1645902.1"/>
    </source>
</evidence>
<dbReference type="Proteomes" id="UP000663832">
    <property type="component" value="Unassembled WGS sequence"/>
</dbReference>
<dbReference type="OrthoDB" id="10011400at2759"/>
<evidence type="ECO:0000313" key="3">
    <source>
        <dbReference type="Proteomes" id="UP000663832"/>
    </source>
</evidence>
<gene>
    <name evidence="1" type="ORF">BJG266_LOCUS43449</name>
    <name evidence="2" type="ORF">QVE165_LOCUS60374</name>
</gene>
<proteinExistence type="predicted"/>
<dbReference type="Proteomes" id="UP000663877">
    <property type="component" value="Unassembled WGS sequence"/>
</dbReference>
<organism evidence="1 4">
    <name type="scientific">Adineta steineri</name>
    <dbReference type="NCBI Taxonomy" id="433720"/>
    <lineage>
        <taxon>Eukaryota</taxon>
        <taxon>Metazoa</taxon>
        <taxon>Spiralia</taxon>
        <taxon>Gnathifera</taxon>
        <taxon>Rotifera</taxon>
        <taxon>Eurotatoria</taxon>
        <taxon>Bdelloidea</taxon>
        <taxon>Adinetida</taxon>
        <taxon>Adinetidae</taxon>
        <taxon>Adineta</taxon>
    </lineage>
</organism>
<dbReference type="AlphaFoldDB" id="A0A815TBU1"/>
<dbReference type="EMBL" id="CAJNOI010003118">
    <property type="protein sequence ID" value="CAF1506075.1"/>
    <property type="molecule type" value="Genomic_DNA"/>
</dbReference>
<dbReference type="EMBL" id="CAJNOM010003463">
    <property type="protein sequence ID" value="CAF1645902.1"/>
    <property type="molecule type" value="Genomic_DNA"/>
</dbReference>
<reference evidence="1" key="1">
    <citation type="submission" date="2021-02" db="EMBL/GenBank/DDBJ databases">
        <authorList>
            <person name="Nowell W R."/>
        </authorList>
    </citation>
    <scope>NUCLEOTIDE SEQUENCE</scope>
</reference>
<sequence>MANDFLLSISTIRKTTQSNSLLAGQLTNYDLIRLNNNDVDTYSYSYSNFSCASSATCANEPPVYSSKNSGVLFTVPGIYIGCYIIEALLQSNLQYFYNKTCINKMQLYFTKYLLMNLTTLEISLLVEFHMNSTIQQLVDKLMVEEWNSSTINDGYYNECRSSKYSCSYQTKNDAIYIITTVVELTVFYSIMNFLTTYETPLRSYIQSRINVLENALQEEVRNRDNVDITLLEQQFDRESENFIAGVTRRVHQIRDEIKTYRP</sequence>